<evidence type="ECO:0000313" key="1">
    <source>
        <dbReference type="EMBL" id="OGE89188.1"/>
    </source>
</evidence>
<comment type="caution">
    <text evidence="1">The sequence shown here is derived from an EMBL/GenBank/DDBJ whole genome shotgun (WGS) entry which is preliminary data.</text>
</comment>
<sequence length="65" mass="7544">MHDKPCEILILGEDFQIVIIIPANLNQEESEKLLFLLNEFIKGLHSHTYITVIYDKNGDKFVQIT</sequence>
<dbReference type="Proteomes" id="UP000178377">
    <property type="component" value="Unassembled WGS sequence"/>
</dbReference>
<evidence type="ECO:0000313" key="2">
    <source>
        <dbReference type="Proteomes" id="UP000178377"/>
    </source>
</evidence>
<proteinExistence type="predicted"/>
<name>A0A1F5PGZ4_9BACT</name>
<organism evidence="1 2">
    <name type="scientific">Candidatus Doudnabacteria bacterium RIFCSPHIGHO2_01_FULL_50_11</name>
    <dbReference type="NCBI Taxonomy" id="1817828"/>
    <lineage>
        <taxon>Bacteria</taxon>
        <taxon>Candidatus Doudnaibacteriota</taxon>
    </lineage>
</organism>
<dbReference type="AlphaFoldDB" id="A0A1F5PGZ4"/>
<dbReference type="EMBL" id="MFEO01000026">
    <property type="protein sequence ID" value="OGE89188.1"/>
    <property type="molecule type" value="Genomic_DNA"/>
</dbReference>
<gene>
    <name evidence="1" type="ORF">A2722_00425</name>
</gene>
<protein>
    <submittedName>
        <fullName evidence="1">Uncharacterized protein</fullName>
    </submittedName>
</protein>
<dbReference type="STRING" id="1817828.A2722_00425"/>
<accession>A0A1F5PGZ4</accession>
<reference evidence="1 2" key="1">
    <citation type="journal article" date="2016" name="Nat. Commun.">
        <title>Thousands of microbial genomes shed light on interconnected biogeochemical processes in an aquifer system.</title>
        <authorList>
            <person name="Anantharaman K."/>
            <person name="Brown C.T."/>
            <person name="Hug L.A."/>
            <person name="Sharon I."/>
            <person name="Castelle C.J."/>
            <person name="Probst A.J."/>
            <person name="Thomas B.C."/>
            <person name="Singh A."/>
            <person name="Wilkins M.J."/>
            <person name="Karaoz U."/>
            <person name="Brodie E.L."/>
            <person name="Williams K.H."/>
            <person name="Hubbard S.S."/>
            <person name="Banfield J.F."/>
        </authorList>
    </citation>
    <scope>NUCLEOTIDE SEQUENCE [LARGE SCALE GENOMIC DNA]</scope>
</reference>